<dbReference type="SMART" id="SM00228">
    <property type="entry name" value="PDZ"/>
    <property type="match status" value="1"/>
</dbReference>
<evidence type="ECO:0000256" key="4">
    <source>
        <dbReference type="SAM" id="MobiDB-lite"/>
    </source>
</evidence>
<dbReference type="Gene3D" id="2.30.42.10">
    <property type="match status" value="1"/>
</dbReference>
<dbReference type="InterPro" id="IPR001478">
    <property type="entry name" value="PDZ"/>
</dbReference>
<feature type="region of interest" description="Disordered" evidence="4">
    <location>
        <begin position="203"/>
        <end position="237"/>
    </location>
</feature>
<evidence type="ECO:0000256" key="2">
    <source>
        <dbReference type="ARBA" id="ARBA00022737"/>
    </source>
</evidence>
<proteinExistence type="predicted"/>
<dbReference type="SUPFAM" id="SSF50156">
    <property type="entry name" value="PDZ domain-like"/>
    <property type="match status" value="1"/>
</dbReference>
<dbReference type="GO" id="GO:0042995">
    <property type="term" value="C:cell projection"/>
    <property type="evidence" value="ECO:0007669"/>
    <property type="project" value="UniProtKB-SubCell"/>
</dbReference>
<dbReference type="GO" id="GO:0005886">
    <property type="term" value="C:plasma membrane"/>
    <property type="evidence" value="ECO:0007669"/>
    <property type="project" value="TreeGrafter"/>
</dbReference>
<dbReference type="PANTHER" id="PTHR23116">
    <property type="entry name" value="PDZ DOMAIN CONTAINING WHIRLIN AND HARMONIN-RELATED"/>
    <property type="match status" value="1"/>
</dbReference>
<evidence type="ECO:0000256" key="3">
    <source>
        <dbReference type="ARBA" id="ARBA00023273"/>
    </source>
</evidence>
<evidence type="ECO:0000313" key="7">
    <source>
        <dbReference type="Proteomes" id="UP000007799"/>
    </source>
</evidence>
<evidence type="ECO:0000259" key="5">
    <source>
        <dbReference type="PROSITE" id="PS50106"/>
    </source>
</evidence>
<dbReference type="KEGG" id="sre:PTSG_02317"/>
<feature type="domain" description="PDZ" evidence="5">
    <location>
        <begin position="56"/>
        <end position="121"/>
    </location>
</feature>
<dbReference type="Proteomes" id="UP000007799">
    <property type="component" value="Unassembled WGS sequence"/>
</dbReference>
<gene>
    <name evidence="6" type="ORF">PTSG_02317</name>
</gene>
<keyword evidence="3" id="KW-0966">Cell projection</keyword>
<organism evidence="6 7">
    <name type="scientific">Salpingoeca rosetta (strain ATCC 50818 / BSB-021)</name>
    <dbReference type="NCBI Taxonomy" id="946362"/>
    <lineage>
        <taxon>Eukaryota</taxon>
        <taxon>Choanoflagellata</taxon>
        <taxon>Craspedida</taxon>
        <taxon>Salpingoecidae</taxon>
        <taxon>Salpingoeca</taxon>
    </lineage>
</organism>
<dbReference type="InterPro" id="IPR051844">
    <property type="entry name" value="USH2_Complex_Protein"/>
</dbReference>
<accession>F2U1V0</accession>
<evidence type="ECO:0000256" key="1">
    <source>
        <dbReference type="ARBA" id="ARBA00004316"/>
    </source>
</evidence>
<feature type="region of interest" description="Disordered" evidence="4">
    <location>
        <begin position="141"/>
        <end position="168"/>
    </location>
</feature>
<dbReference type="InterPro" id="IPR036034">
    <property type="entry name" value="PDZ_sf"/>
</dbReference>
<keyword evidence="7" id="KW-1185">Reference proteome</keyword>
<dbReference type="eggNOG" id="KOG3528">
    <property type="taxonomic scope" value="Eukaryota"/>
</dbReference>
<dbReference type="AlphaFoldDB" id="F2U1V0"/>
<reference evidence="6" key="1">
    <citation type="submission" date="2009-08" db="EMBL/GenBank/DDBJ databases">
        <title>Annotation of Salpingoeca rosetta.</title>
        <authorList>
            <consortium name="The Broad Institute Genome Sequencing Platform"/>
            <person name="Russ C."/>
            <person name="Cuomo C."/>
            <person name="Burger G."/>
            <person name="Gray M.W."/>
            <person name="Holland P.W.H."/>
            <person name="King N."/>
            <person name="Lang F.B.F."/>
            <person name="Roger A.J."/>
            <person name="Ruiz-Trillo I."/>
            <person name="Young S.K."/>
            <person name="Zeng Q."/>
            <person name="Gargeya S."/>
            <person name="Alvarado L."/>
            <person name="Berlin A."/>
            <person name="Chapman S.B."/>
            <person name="Chen Z."/>
            <person name="Freedman E."/>
            <person name="Gellesch M."/>
            <person name="Goldberg J."/>
            <person name="Griggs A."/>
            <person name="Gujja S."/>
            <person name="Heilman E."/>
            <person name="Heiman D."/>
            <person name="Howarth C."/>
            <person name="Mehta T."/>
            <person name="Neiman D."/>
            <person name="Pearson M."/>
            <person name="Roberts A."/>
            <person name="Saif S."/>
            <person name="Shea T."/>
            <person name="Shenoy N."/>
            <person name="Sisk P."/>
            <person name="Stolte C."/>
            <person name="Sykes S."/>
            <person name="White J."/>
            <person name="Yandava C."/>
            <person name="Haas B."/>
            <person name="Nusbaum C."/>
            <person name="Birren B."/>
        </authorList>
    </citation>
    <scope>NUCLEOTIDE SEQUENCE</scope>
    <source>
        <strain evidence="6">ATCC 50818</strain>
    </source>
</reference>
<dbReference type="Pfam" id="PF00595">
    <property type="entry name" value="PDZ"/>
    <property type="match status" value="1"/>
</dbReference>
<dbReference type="InParanoid" id="F2U1V0"/>
<dbReference type="OrthoDB" id="10063653at2759"/>
<dbReference type="PROSITE" id="PS50106">
    <property type="entry name" value="PDZ"/>
    <property type="match status" value="1"/>
</dbReference>
<keyword evidence="2" id="KW-0677">Repeat</keyword>
<dbReference type="GeneID" id="16077399"/>
<protein>
    <recommendedName>
        <fullName evidence="5">PDZ domain-containing protein</fullName>
    </recommendedName>
</protein>
<evidence type="ECO:0000313" key="6">
    <source>
        <dbReference type="EMBL" id="EGD81602.1"/>
    </source>
</evidence>
<dbReference type="PANTHER" id="PTHR23116:SF29">
    <property type="entry name" value="PDZ DOMAIN-CONTAINING PROTEIN 7"/>
    <property type="match status" value="1"/>
</dbReference>
<name>F2U1V0_SALR5</name>
<feature type="region of interest" description="Disordered" evidence="4">
    <location>
        <begin position="39"/>
        <end position="62"/>
    </location>
</feature>
<dbReference type="STRING" id="946362.F2U1V0"/>
<dbReference type="EMBL" id="GL832959">
    <property type="protein sequence ID" value="EGD81602.1"/>
    <property type="molecule type" value="Genomic_DNA"/>
</dbReference>
<comment type="subcellular location">
    <subcellularLocation>
        <location evidence="1">Cell projection</location>
    </subcellularLocation>
</comment>
<sequence length="237" mass="24180">MAHIGARGLLSSERGLGPSLRTRTIDVILAAGATKKHLVGDDDEEGAPHANARRDESQGEYGQGLDFSVRGGREHGIPIVVSSVEKGGAACKAGLEVGHEILAVNATSLHNATHSEGVQALAAACAGTKCGGFGANSPIQAAPAAPVNSGTSEDDEQQQQQPPPQQGPIVISLTVRLNPLLKGCITEAAPLAKGTRVCSQSETNHTNQSCKTSQQPSSAAVSNVPATSTANSRTGQQ</sequence>
<dbReference type="RefSeq" id="XP_004996806.1">
    <property type="nucleotide sequence ID" value="XM_004996749.1"/>
</dbReference>